<reference evidence="1 2" key="1">
    <citation type="journal article" date="2012" name="J. Bacteriol.">
        <title>Genome Sequence of Radiation-Resistant Modestobacter marinus Strain BC501, a Representative Actinobacterium That Thrives on Calcareous Stone Surfaces.</title>
        <authorList>
            <person name="Normand P."/>
            <person name="Gury J."/>
            <person name="Pujic P."/>
            <person name="Chouaia B."/>
            <person name="Crotti E."/>
            <person name="Brusetti L."/>
            <person name="Daffonchio D."/>
            <person name="Vacherie B."/>
            <person name="Barbe V."/>
            <person name="Medigue C."/>
            <person name="Calteau A."/>
            <person name="Ghodhbane-Gtari F."/>
            <person name="Essoussi I."/>
            <person name="Nouioui I."/>
            <person name="Abbassi-Ghozzi I."/>
            <person name="Gtari M."/>
        </authorList>
    </citation>
    <scope>NUCLEOTIDE SEQUENCE [LARGE SCALE GENOMIC DNA]</scope>
    <source>
        <strain evidence="2">BC 501</strain>
    </source>
</reference>
<evidence type="ECO:0000313" key="1">
    <source>
        <dbReference type="EMBL" id="CCH90427.1"/>
    </source>
</evidence>
<organism evidence="1 2">
    <name type="scientific">Modestobacter italicus (strain DSM 44449 / CECT 9708 / BC 501)</name>
    <dbReference type="NCBI Taxonomy" id="2732864"/>
    <lineage>
        <taxon>Bacteria</taxon>
        <taxon>Bacillati</taxon>
        <taxon>Actinomycetota</taxon>
        <taxon>Actinomycetes</taxon>
        <taxon>Geodermatophilales</taxon>
        <taxon>Geodermatophilaceae</taxon>
        <taxon>Modestobacter</taxon>
    </lineage>
</organism>
<name>I4F464_MODI5</name>
<sequence>MSRRIGCLAAVLVLLGVVLGVLVVVDRVGVGVAEDRVAEQLADRGQLAGTPDVEITGFPFLTQAVSGRYSDVRIHLTAEELGQPAGTRADVSLQGVRVPLSDALSGSVQQIPVDRVDGTATLSYALLADQLGGDTTLTQDGDGIRLTKSVEVLGVDFAVTAAGTVTLEGQDVVVDVHDASAGAVDVPDFVLDTADELLDFRYRVPALPFGLQLTSVQPAAGGVDVRVQARDTVLSG</sequence>
<evidence type="ECO:0000313" key="2">
    <source>
        <dbReference type="Proteomes" id="UP000006461"/>
    </source>
</evidence>
<accession>I4F464</accession>
<dbReference type="InterPro" id="IPR021373">
    <property type="entry name" value="DUF2993"/>
</dbReference>
<proteinExistence type="predicted"/>
<dbReference type="eggNOG" id="ENOG50335WC">
    <property type="taxonomic scope" value="Bacteria"/>
</dbReference>
<dbReference type="AlphaFoldDB" id="I4F464"/>
<dbReference type="STRING" id="477641.MODMU_5047"/>
<dbReference type="PATRIC" id="fig|477641.3.peg.4744"/>
<dbReference type="OMA" id="ERITIRM"/>
<dbReference type="OrthoDB" id="3215846at2"/>
<dbReference type="KEGG" id="mmar:MODMU_5047"/>
<dbReference type="Pfam" id="PF11209">
    <property type="entry name" value="LmeA"/>
    <property type="match status" value="1"/>
</dbReference>
<protein>
    <recommendedName>
        <fullName evidence="3">DUF2993 domain-containing protein</fullName>
    </recommendedName>
</protein>
<evidence type="ECO:0008006" key="3">
    <source>
        <dbReference type="Google" id="ProtNLM"/>
    </source>
</evidence>
<dbReference type="HOGENOM" id="CLU_036478_1_0_11"/>
<dbReference type="EMBL" id="FO203431">
    <property type="protein sequence ID" value="CCH90427.1"/>
    <property type="molecule type" value="Genomic_DNA"/>
</dbReference>
<keyword evidence="2" id="KW-1185">Reference proteome</keyword>
<gene>
    <name evidence="1" type="ordered locus">MODMU_5047</name>
</gene>
<dbReference type="Proteomes" id="UP000006461">
    <property type="component" value="Chromosome"/>
</dbReference>